<feature type="compositionally biased region" description="Pro residues" evidence="1">
    <location>
        <begin position="125"/>
        <end position="141"/>
    </location>
</feature>
<evidence type="ECO:0000313" key="4">
    <source>
        <dbReference type="WBParaSite" id="HPBE_0001277201-mRNA-1"/>
    </source>
</evidence>
<dbReference type="OrthoDB" id="5872485at2759"/>
<feature type="compositionally biased region" description="Low complexity" evidence="1">
    <location>
        <begin position="200"/>
        <end position="212"/>
    </location>
</feature>
<protein>
    <submittedName>
        <fullName evidence="4">Extensin-like</fullName>
    </submittedName>
</protein>
<reference evidence="4" key="2">
    <citation type="submission" date="2019-09" db="UniProtKB">
        <authorList>
            <consortium name="WormBaseParasite"/>
        </authorList>
    </citation>
    <scope>IDENTIFICATION</scope>
</reference>
<feature type="region of interest" description="Disordered" evidence="1">
    <location>
        <begin position="1"/>
        <end position="268"/>
    </location>
</feature>
<evidence type="ECO:0000313" key="2">
    <source>
        <dbReference type="EMBL" id="VDO93536.1"/>
    </source>
</evidence>
<dbReference type="EMBL" id="UZAH01027632">
    <property type="protein sequence ID" value="VDO93536.1"/>
    <property type="molecule type" value="Genomic_DNA"/>
</dbReference>
<proteinExistence type="predicted"/>
<reference evidence="2 3" key="1">
    <citation type="submission" date="2018-11" db="EMBL/GenBank/DDBJ databases">
        <authorList>
            <consortium name="Pathogen Informatics"/>
        </authorList>
    </citation>
    <scope>NUCLEOTIDE SEQUENCE [LARGE SCALE GENOMIC DNA]</scope>
</reference>
<dbReference type="WBParaSite" id="HPBE_0001277201-mRNA-1">
    <property type="protein sequence ID" value="HPBE_0001277201-mRNA-1"/>
    <property type="gene ID" value="HPBE_0001277201"/>
</dbReference>
<dbReference type="Proteomes" id="UP000050761">
    <property type="component" value="Unassembled WGS sequence"/>
</dbReference>
<evidence type="ECO:0000313" key="3">
    <source>
        <dbReference type="Proteomes" id="UP000050761"/>
    </source>
</evidence>
<sequence length="315" mass="33527">MGANASTVDDAPQLPQLTLGEQRPEEIEKTAIEETDGDYENIGYLQTAIAPDEIPPPPPPLNIPEPIAQKSSQRGASSKARHAPHSSITPPAKIAQTPTRRPPTPIPPAIKPPSAQHFKPTRLAHPPPVKAEPQPATPPPNVQHARSHIVYQPGAKPRVATPIPKPRPPIAYKPAVPPSKLHNPQAQQAGVRMPQRSTYATGTPAAAGAQPASEYAFKATPAQGTPRPKTPTRPLATTHKVTPQPSSPAVATARSTHTSPTPSPSKSIVKTALIVRPPKDQKAVVSAWNRNYDTLLPLPPSSEVFSKHVTATRTK</sequence>
<dbReference type="PRINTS" id="PR01217">
    <property type="entry name" value="PRICHEXTENSN"/>
</dbReference>
<feature type="compositionally biased region" description="Low complexity" evidence="1">
    <location>
        <begin position="255"/>
        <end position="267"/>
    </location>
</feature>
<feature type="compositionally biased region" description="Polar residues" evidence="1">
    <location>
        <begin position="239"/>
        <end position="249"/>
    </location>
</feature>
<name>A0A183FWG7_HELPZ</name>
<evidence type="ECO:0000256" key="1">
    <source>
        <dbReference type="SAM" id="MobiDB-lite"/>
    </source>
</evidence>
<feature type="compositionally biased region" description="Pro residues" evidence="1">
    <location>
        <begin position="53"/>
        <end position="63"/>
    </location>
</feature>
<feature type="compositionally biased region" description="Basic and acidic residues" evidence="1">
    <location>
        <begin position="22"/>
        <end position="32"/>
    </location>
</feature>
<feature type="compositionally biased region" description="Pro residues" evidence="1">
    <location>
        <begin position="163"/>
        <end position="177"/>
    </location>
</feature>
<accession>A0A3P7YXP0</accession>
<keyword evidence="3" id="KW-1185">Reference proteome</keyword>
<organism evidence="3 4">
    <name type="scientific">Heligmosomoides polygyrus</name>
    <name type="common">Parasitic roundworm</name>
    <dbReference type="NCBI Taxonomy" id="6339"/>
    <lineage>
        <taxon>Eukaryota</taxon>
        <taxon>Metazoa</taxon>
        <taxon>Ecdysozoa</taxon>
        <taxon>Nematoda</taxon>
        <taxon>Chromadorea</taxon>
        <taxon>Rhabditida</taxon>
        <taxon>Rhabditina</taxon>
        <taxon>Rhabditomorpha</taxon>
        <taxon>Strongyloidea</taxon>
        <taxon>Heligmosomidae</taxon>
        <taxon>Heligmosomoides</taxon>
    </lineage>
</organism>
<gene>
    <name evidence="2" type="ORF">HPBE_LOCUS12773</name>
</gene>
<feature type="compositionally biased region" description="Pro residues" evidence="1">
    <location>
        <begin position="100"/>
        <end position="111"/>
    </location>
</feature>
<dbReference type="AlphaFoldDB" id="A0A183FWG7"/>
<accession>A0A183FWG7</accession>